<dbReference type="GO" id="GO:0020037">
    <property type="term" value="F:heme binding"/>
    <property type="evidence" value="ECO:0007669"/>
    <property type="project" value="InterPro"/>
</dbReference>
<evidence type="ECO:0000313" key="7">
    <source>
        <dbReference type="Proteomes" id="UP000006377"/>
    </source>
</evidence>
<dbReference type="InterPro" id="IPR012292">
    <property type="entry name" value="Globin/Proto"/>
</dbReference>
<gene>
    <name evidence="6" type="ordered locus">Plav_2690</name>
</gene>
<evidence type="ECO:0000256" key="4">
    <source>
        <dbReference type="ARBA" id="ARBA00023004"/>
    </source>
</evidence>
<dbReference type="eggNOG" id="COG2346">
    <property type="taxonomic scope" value="Bacteria"/>
</dbReference>
<dbReference type="Gene3D" id="1.10.490.10">
    <property type="entry name" value="Globins"/>
    <property type="match status" value="1"/>
</dbReference>
<dbReference type="GO" id="GO:0019825">
    <property type="term" value="F:oxygen binding"/>
    <property type="evidence" value="ECO:0007669"/>
    <property type="project" value="InterPro"/>
</dbReference>
<organism evidence="6 7">
    <name type="scientific">Parvibaculum lavamentivorans (strain DS-1 / DSM 13023 / NCIMB 13966)</name>
    <dbReference type="NCBI Taxonomy" id="402881"/>
    <lineage>
        <taxon>Bacteria</taxon>
        <taxon>Pseudomonadati</taxon>
        <taxon>Pseudomonadota</taxon>
        <taxon>Alphaproteobacteria</taxon>
        <taxon>Hyphomicrobiales</taxon>
        <taxon>Parvibaculaceae</taxon>
        <taxon>Parvibaculum</taxon>
    </lineage>
</organism>
<dbReference type="HOGENOM" id="CLU_104957_1_0_5"/>
<dbReference type="OrthoDB" id="25954at2"/>
<protein>
    <submittedName>
        <fullName evidence="6">Globin</fullName>
    </submittedName>
</protein>
<keyword evidence="4 5" id="KW-0408">Iron</keyword>
<sequence>MGNDEPGGGEGESENARWCIDEDAKRRATDEQEIERLVRAFYVKVRSDAVLGPIFDGVIGEDWEPHLKKMFDFWSSVMLTTGRYKGQPMRAHLKLKEVSPSHFDRWLTLFRETADEICAPEVADLFTEKAARIAESLQLGMFFEPALHDPERQRR</sequence>
<dbReference type="KEGG" id="pla:Plav_2690"/>
<keyword evidence="2 5" id="KW-0349">Heme</keyword>
<dbReference type="Pfam" id="PF01152">
    <property type="entry name" value="Bac_globin"/>
    <property type="match status" value="1"/>
</dbReference>
<evidence type="ECO:0000256" key="1">
    <source>
        <dbReference type="ARBA" id="ARBA00022448"/>
    </source>
</evidence>
<keyword evidence="1" id="KW-0813">Transport</keyword>
<keyword evidence="7" id="KW-1185">Reference proteome</keyword>
<dbReference type="AlphaFoldDB" id="A7HWL5"/>
<proteinExistence type="predicted"/>
<keyword evidence="3 5" id="KW-0479">Metal-binding</keyword>
<feature type="binding site" description="distal binding residue" evidence="5">
    <location>
        <position position="66"/>
    </location>
    <ligand>
        <name>heme</name>
        <dbReference type="ChEBI" id="CHEBI:30413"/>
    </ligand>
    <ligandPart>
        <name>Fe</name>
        <dbReference type="ChEBI" id="CHEBI:18248"/>
    </ligandPart>
</feature>
<name>A7HWL5_PARL1</name>
<evidence type="ECO:0000256" key="5">
    <source>
        <dbReference type="PIRSR" id="PIRSR601486-1"/>
    </source>
</evidence>
<dbReference type="InterPro" id="IPR009050">
    <property type="entry name" value="Globin-like_sf"/>
</dbReference>
<evidence type="ECO:0000256" key="2">
    <source>
        <dbReference type="ARBA" id="ARBA00022617"/>
    </source>
</evidence>
<dbReference type="STRING" id="402881.Plav_2690"/>
<dbReference type="RefSeq" id="WP_012111613.1">
    <property type="nucleotide sequence ID" value="NC_009719.1"/>
</dbReference>
<dbReference type="SUPFAM" id="SSF46458">
    <property type="entry name" value="Globin-like"/>
    <property type="match status" value="1"/>
</dbReference>
<evidence type="ECO:0000313" key="6">
    <source>
        <dbReference type="EMBL" id="ABS64298.1"/>
    </source>
</evidence>
<reference evidence="6 7" key="1">
    <citation type="journal article" date="2011" name="Stand. Genomic Sci.">
        <title>Complete genome sequence of Parvibaculum lavamentivorans type strain (DS-1(T)).</title>
        <authorList>
            <person name="Schleheck D."/>
            <person name="Weiss M."/>
            <person name="Pitluck S."/>
            <person name="Bruce D."/>
            <person name="Land M.L."/>
            <person name="Han S."/>
            <person name="Saunders E."/>
            <person name="Tapia R."/>
            <person name="Detter C."/>
            <person name="Brettin T."/>
            <person name="Han J."/>
            <person name="Woyke T."/>
            <person name="Goodwin L."/>
            <person name="Pennacchio L."/>
            <person name="Nolan M."/>
            <person name="Cook A.M."/>
            <person name="Kjelleberg S."/>
            <person name="Thomas T."/>
        </authorList>
    </citation>
    <scope>NUCLEOTIDE SEQUENCE [LARGE SCALE GENOMIC DNA]</scope>
    <source>
        <strain evidence="7">DS-1 / DSM 13023 / NCIMB 13966</strain>
    </source>
</reference>
<dbReference type="InterPro" id="IPR001486">
    <property type="entry name" value="Hemoglobin_trunc"/>
</dbReference>
<evidence type="ECO:0000256" key="3">
    <source>
        <dbReference type="ARBA" id="ARBA00022723"/>
    </source>
</evidence>
<dbReference type="EMBL" id="CP000774">
    <property type="protein sequence ID" value="ABS64298.1"/>
    <property type="molecule type" value="Genomic_DNA"/>
</dbReference>
<dbReference type="Proteomes" id="UP000006377">
    <property type="component" value="Chromosome"/>
</dbReference>
<dbReference type="GO" id="GO:0046872">
    <property type="term" value="F:metal ion binding"/>
    <property type="evidence" value="ECO:0007669"/>
    <property type="project" value="UniProtKB-KW"/>
</dbReference>
<accession>A7HWL5</accession>
<dbReference type="CDD" id="cd08916">
    <property type="entry name" value="TrHb3_P"/>
    <property type="match status" value="1"/>
</dbReference>